<protein>
    <submittedName>
        <fullName evidence="6">3-hydroxyacyl-CoA dehydrogenase</fullName>
    </submittedName>
</protein>
<dbReference type="GO" id="GO:0006631">
    <property type="term" value="P:fatty acid metabolic process"/>
    <property type="evidence" value="ECO:0007669"/>
    <property type="project" value="InterPro"/>
</dbReference>
<organism evidence="6 7">
    <name type="scientific">Leekyejoonella antrihumi</name>
    <dbReference type="NCBI Taxonomy" id="1660198"/>
    <lineage>
        <taxon>Bacteria</taxon>
        <taxon>Bacillati</taxon>
        <taxon>Actinomycetota</taxon>
        <taxon>Actinomycetes</taxon>
        <taxon>Micrococcales</taxon>
        <taxon>Dermacoccaceae</taxon>
        <taxon>Leekyejoonella</taxon>
    </lineage>
</organism>
<evidence type="ECO:0000256" key="1">
    <source>
        <dbReference type="ARBA" id="ARBA00005086"/>
    </source>
</evidence>
<evidence type="ECO:0000313" key="7">
    <source>
        <dbReference type="Proteomes" id="UP000320244"/>
    </source>
</evidence>
<dbReference type="PANTHER" id="PTHR48075:SF5">
    <property type="entry name" value="3-HYDROXYBUTYRYL-COA DEHYDROGENASE"/>
    <property type="match status" value="1"/>
</dbReference>
<accession>A0A563E8W5</accession>
<dbReference type="PANTHER" id="PTHR48075">
    <property type="entry name" value="3-HYDROXYACYL-COA DEHYDROGENASE FAMILY PROTEIN"/>
    <property type="match status" value="1"/>
</dbReference>
<reference evidence="6 7" key="2">
    <citation type="submission" date="2019-08" db="EMBL/GenBank/DDBJ databases">
        <title>Jejuicoccus antrihumi gen. nov., sp. nov., a new member of the family Dermacoccaceae isolated from a cave.</title>
        <authorList>
            <person name="Schumann P."/>
            <person name="Kim I.S."/>
        </authorList>
    </citation>
    <scope>NUCLEOTIDE SEQUENCE [LARGE SCALE GENOMIC DNA]</scope>
    <source>
        <strain evidence="6 7">C5-26</strain>
    </source>
</reference>
<dbReference type="Proteomes" id="UP000320244">
    <property type="component" value="Unassembled WGS sequence"/>
</dbReference>
<dbReference type="Gene3D" id="1.10.1040.10">
    <property type="entry name" value="N-(1-d-carboxylethyl)-l-norvaline Dehydrogenase, domain 2"/>
    <property type="match status" value="1"/>
</dbReference>
<dbReference type="InterPro" id="IPR006108">
    <property type="entry name" value="3HC_DH_C"/>
</dbReference>
<dbReference type="OrthoDB" id="9771883at2"/>
<keyword evidence="7" id="KW-1185">Reference proteome</keyword>
<comment type="similarity">
    <text evidence="2">Belongs to the 3-hydroxyacyl-CoA dehydrogenase family.</text>
</comment>
<comment type="pathway">
    <text evidence="1">Lipid metabolism; butanoate metabolism.</text>
</comment>
<feature type="domain" description="3-hydroxyacyl-CoA dehydrogenase C-terminal" evidence="4">
    <location>
        <begin position="178"/>
        <end position="248"/>
    </location>
</feature>
<dbReference type="InterPro" id="IPR013328">
    <property type="entry name" value="6PGD_dom2"/>
</dbReference>
<dbReference type="GO" id="GO:0016616">
    <property type="term" value="F:oxidoreductase activity, acting on the CH-OH group of donors, NAD or NADP as acceptor"/>
    <property type="evidence" value="ECO:0007669"/>
    <property type="project" value="InterPro"/>
</dbReference>
<evidence type="ECO:0000259" key="5">
    <source>
        <dbReference type="Pfam" id="PF02737"/>
    </source>
</evidence>
<evidence type="ECO:0000256" key="2">
    <source>
        <dbReference type="ARBA" id="ARBA00009463"/>
    </source>
</evidence>
<dbReference type="SUPFAM" id="SSF48179">
    <property type="entry name" value="6-phosphogluconate dehydrogenase C-terminal domain-like"/>
    <property type="match status" value="1"/>
</dbReference>
<dbReference type="Pfam" id="PF00725">
    <property type="entry name" value="3HCDH"/>
    <property type="match status" value="1"/>
</dbReference>
<dbReference type="EMBL" id="VCQV01000002">
    <property type="protein sequence ID" value="TWP38693.1"/>
    <property type="molecule type" value="Genomic_DNA"/>
</dbReference>
<gene>
    <name evidence="6" type="ORF">FGL98_01870</name>
</gene>
<dbReference type="Pfam" id="PF02737">
    <property type="entry name" value="3HCDH_N"/>
    <property type="match status" value="1"/>
</dbReference>
<evidence type="ECO:0000313" key="6">
    <source>
        <dbReference type="EMBL" id="TWP38693.1"/>
    </source>
</evidence>
<dbReference type="InterPro" id="IPR036291">
    <property type="entry name" value="NAD(P)-bd_dom_sf"/>
</dbReference>
<comment type="caution">
    <text evidence="6">The sequence shown here is derived from an EMBL/GenBank/DDBJ whole genome shotgun (WGS) entry which is preliminary data.</text>
</comment>
<dbReference type="Gene3D" id="3.40.50.720">
    <property type="entry name" value="NAD(P)-binding Rossmann-like Domain"/>
    <property type="match status" value="1"/>
</dbReference>
<evidence type="ECO:0000256" key="3">
    <source>
        <dbReference type="ARBA" id="ARBA00023002"/>
    </source>
</evidence>
<dbReference type="InterPro" id="IPR006176">
    <property type="entry name" value="3-OHacyl-CoA_DH_NAD-bd"/>
</dbReference>
<reference evidence="6 7" key="1">
    <citation type="submission" date="2019-05" db="EMBL/GenBank/DDBJ databases">
        <authorList>
            <person name="Lee S.D."/>
        </authorList>
    </citation>
    <scope>NUCLEOTIDE SEQUENCE [LARGE SCALE GENOMIC DNA]</scope>
    <source>
        <strain evidence="6 7">C5-26</strain>
    </source>
</reference>
<dbReference type="GO" id="GO:0070403">
    <property type="term" value="F:NAD+ binding"/>
    <property type="evidence" value="ECO:0007669"/>
    <property type="project" value="InterPro"/>
</dbReference>
<dbReference type="AlphaFoldDB" id="A0A563E8W5"/>
<evidence type="ECO:0000259" key="4">
    <source>
        <dbReference type="Pfam" id="PF00725"/>
    </source>
</evidence>
<sequence length="304" mass="32336">MRTVGIVGAGAIGASWAALALHHGLDVVVADPTAGAETALRETVATLLGELDSTYADERLRVSRDSAEAGRDADLVLECGPERLDIKREIFAALDQVAGPQVLLASSSSGLPPSAFQSAARRHPERVLVAHPFNPPHLVPLVEVVGGTGTSEVAIEAAMTILQSLGKRPIRLRREVPGHVANRLQAALWREAYHLVGEGVASVSDIDAAIASGPGLRWSLLGPFATQHLSGGPGGLQHVLEHLGPPMVDWWNDLGSPELTPRLVETLVAGVRDELDGQDVGDLRARRDRALRELMDTKSRLDLD</sequence>
<proteinExistence type="inferred from homology"/>
<dbReference type="InterPro" id="IPR008927">
    <property type="entry name" value="6-PGluconate_DH-like_C_sf"/>
</dbReference>
<name>A0A563E8W5_9MICO</name>
<keyword evidence="3" id="KW-0560">Oxidoreductase</keyword>
<dbReference type="SUPFAM" id="SSF51735">
    <property type="entry name" value="NAD(P)-binding Rossmann-fold domains"/>
    <property type="match status" value="1"/>
</dbReference>
<feature type="domain" description="3-hydroxyacyl-CoA dehydrogenase NAD binding" evidence="5">
    <location>
        <begin position="3"/>
        <end position="173"/>
    </location>
</feature>